<sequence>MSDIIYPGIVTVRADPAVSQNDLIQYLHKTIGSDSSLYQDGEPKIEIFEPTRKGRSSVTVVISGILLPLAEIRRRFGRNKLVGRYFFIQSPDFGIPREWKNQFEFQKNILHNNLKKSQGILSPIKLFQKSFTSSFGTLTTFTETIFFNDVARNVNTAALEYLPGLILYNDTMHKSSSGTYDAAVKLKYENMEIVFSNRMEALQAVCWLNDNSGFSSKRRRFLTYSGGGECGLRGVVKVGTDAQPLNIAAEMEINGYIPWEKLNRKTVWSDQQLENLDTVCFICDTHYSIKGVGPDISWLAATCKCPTEG</sequence>
<reference evidence="1 2" key="1">
    <citation type="submission" date="2024-08" db="EMBL/GenBank/DDBJ databases">
        <authorList>
            <person name="Cucini C."/>
            <person name="Frati F."/>
        </authorList>
    </citation>
    <scope>NUCLEOTIDE SEQUENCE [LARGE SCALE GENOMIC DNA]</scope>
</reference>
<comment type="caution">
    <text evidence="1">The sequence shown here is derived from an EMBL/GenBank/DDBJ whole genome shotgun (WGS) entry which is preliminary data.</text>
</comment>
<gene>
    <name evidence="1" type="ORF">ODALV1_LOCUS8421</name>
</gene>
<protein>
    <submittedName>
        <fullName evidence="1">Uncharacterized protein</fullName>
    </submittedName>
</protein>
<dbReference type="Proteomes" id="UP001642540">
    <property type="component" value="Unassembled WGS sequence"/>
</dbReference>
<dbReference type="EMBL" id="CAXLJM020000026">
    <property type="protein sequence ID" value="CAL8093139.1"/>
    <property type="molecule type" value="Genomic_DNA"/>
</dbReference>
<accession>A0ABP1QC09</accession>
<name>A0ABP1QC09_9HEXA</name>
<evidence type="ECO:0000313" key="2">
    <source>
        <dbReference type="Proteomes" id="UP001642540"/>
    </source>
</evidence>
<organism evidence="1 2">
    <name type="scientific">Orchesella dallaii</name>
    <dbReference type="NCBI Taxonomy" id="48710"/>
    <lineage>
        <taxon>Eukaryota</taxon>
        <taxon>Metazoa</taxon>
        <taxon>Ecdysozoa</taxon>
        <taxon>Arthropoda</taxon>
        <taxon>Hexapoda</taxon>
        <taxon>Collembola</taxon>
        <taxon>Entomobryomorpha</taxon>
        <taxon>Entomobryoidea</taxon>
        <taxon>Orchesellidae</taxon>
        <taxon>Orchesellinae</taxon>
        <taxon>Orchesella</taxon>
    </lineage>
</organism>
<keyword evidence="2" id="KW-1185">Reference proteome</keyword>
<evidence type="ECO:0000313" key="1">
    <source>
        <dbReference type="EMBL" id="CAL8093139.1"/>
    </source>
</evidence>
<proteinExistence type="predicted"/>